<organism evidence="2 3">
    <name type="scientific">Grifola frondosa</name>
    <name type="common">Maitake</name>
    <name type="synonym">Polyporus frondosus</name>
    <dbReference type="NCBI Taxonomy" id="5627"/>
    <lineage>
        <taxon>Eukaryota</taxon>
        <taxon>Fungi</taxon>
        <taxon>Dikarya</taxon>
        <taxon>Basidiomycota</taxon>
        <taxon>Agaricomycotina</taxon>
        <taxon>Agaricomycetes</taxon>
        <taxon>Polyporales</taxon>
        <taxon>Grifolaceae</taxon>
        <taxon>Grifola</taxon>
    </lineage>
</organism>
<dbReference type="AlphaFoldDB" id="A0A1C7M7Q4"/>
<sequence>MCRREPRTALPVSSELNSGPTHVRVPELEQPDLFMWSFSLPDCFRRQTILCSEIHPNFGLCPATEHLKQSSDRGVVWFGGRIKSVKFRGTCYGCVVTAKPNLPPDVQEQVILRG</sequence>
<name>A0A1C7M7Q4_GRIFR</name>
<dbReference type="Proteomes" id="UP000092993">
    <property type="component" value="Unassembled WGS sequence"/>
</dbReference>
<evidence type="ECO:0000256" key="1">
    <source>
        <dbReference type="SAM" id="MobiDB-lite"/>
    </source>
</evidence>
<feature type="region of interest" description="Disordered" evidence="1">
    <location>
        <begin position="1"/>
        <end position="21"/>
    </location>
</feature>
<protein>
    <submittedName>
        <fullName evidence="2">Uncharacterized protein</fullName>
    </submittedName>
</protein>
<gene>
    <name evidence="2" type="ORF">A0H81_06770</name>
</gene>
<comment type="caution">
    <text evidence="2">The sequence shown here is derived from an EMBL/GenBank/DDBJ whole genome shotgun (WGS) entry which is preliminary data.</text>
</comment>
<reference evidence="2 3" key="1">
    <citation type="submission" date="2016-03" db="EMBL/GenBank/DDBJ databases">
        <title>Whole genome sequencing of Grifola frondosa 9006-11.</title>
        <authorList>
            <person name="Min B."/>
            <person name="Park H."/>
            <person name="Kim J.-G."/>
            <person name="Cho H."/>
            <person name="Oh Y.-L."/>
            <person name="Kong W.-S."/>
            <person name="Choi I.-G."/>
        </authorList>
    </citation>
    <scope>NUCLEOTIDE SEQUENCE [LARGE SCALE GENOMIC DNA]</scope>
    <source>
        <strain evidence="2 3">9006-11</strain>
    </source>
</reference>
<dbReference type="EMBL" id="LUGG01000007">
    <property type="protein sequence ID" value="OBZ72945.1"/>
    <property type="molecule type" value="Genomic_DNA"/>
</dbReference>
<evidence type="ECO:0000313" key="2">
    <source>
        <dbReference type="EMBL" id="OBZ72945.1"/>
    </source>
</evidence>
<keyword evidence="3" id="KW-1185">Reference proteome</keyword>
<accession>A0A1C7M7Q4</accession>
<dbReference type="OrthoDB" id="2753410at2759"/>
<proteinExistence type="predicted"/>
<evidence type="ECO:0000313" key="3">
    <source>
        <dbReference type="Proteomes" id="UP000092993"/>
    </source>
</evidence>